<dbReference type="EMBL" id="JNBS01001761">
    <property type="protein sequence ID" value="OQS00063.1"/>
    <property type="molecule type" value="Genomic_DNA"/>
</dbReference>
<comment type="subcellular location">
    <subcellularLocation>
        <location evidence="1">Nucleus</location>
    </subcellularLocation>
</comment>
<evidence type="ECO:0000313" key="6">
    <source>
        <dbReference type="Proteomes" id="UP000243217"/>
    </source>
</evidence>
<protein>
    <submittedName>
        <fullName evidence="5">Uncharacterized protein</fullName>
    </submittedName>
</protein>
<dbReference type="Proteomes" id="UP000243217">
    <property type="component" value="Unassembled WGS sequence"/>
</dbReference>
<dbReference type="OrthoDB" id="19679at2759"/>
<evidence type="ECO:0000256" key="3">
    <source>
        <dbReference type="ARBA" id="ARBA00023242"/>
    </source>
</evidence>
<dbReference type="STRING" id="74557.A0A1V9ZPZ0"/>
<dbReference type="PANTHER" id="PTHR12940:SF0">
    <property type="entry name" value="SPLICING FACTOR ESS-2 HOMOLOG"/>
    <property type="match status" value="1"/>
</dbReference>
<evidence type="ECO:0000256" key="2">
    <source>
        <dbReference type="ARBA" id="ARBA00009072"/>
    </source>
</evidence>
<dbReference type="InterPro" id="IPR019148">
    <property type="entry name" value="Nuclear_protein_DGCR14_ESS-2"/>
</dbReference>
<reference evidence="5 6" key="1">
    <citation type="journal article" date="2014" name="Genome Biol. Evol.">
        <title>The secreted proteins of Achlya hypogyna and Thraustotheca clavata identify the ancestral oomycete secretome and reveal gene acquisitions by horizontal gene transfer.</title>
        <authorList>
            <person name="Misner I."/>
            <person name="Blouin N."/>
            <person name="Leonard G."/>
            <person name="Richards T.A."/>
            <person name="Lane C.E."/>
        </authorList>
    </citation>
    <scope>NUCLEOTIDE SEQUENCE [LARGE SCALE GENOMIC DNA]</scope>
    <source>
        <strain evidence="5 6">ATCC 34112</strain>
    </source>
</reference>
<dbReference type="Pfam" id="PF09751">
    <property type="entry name" value="Es2"/>
    <property type="match status" value="1"/>
</dbReference>
<gene>
    <name evidence="5" type="ORF">THRCLA_06261</name>
</gene>
<comment type="similarity">
    <text evidence="2">Belongs to the ESS2 family.</text>
</comment>
<evidence type="ECO:0000313" key="5">
    <source>
        <dbReference type="EMBL" id="OQS00063.1"/>
    </source>
</evidence>
<organism evidence="5 6">
    <name type="scientific">Thraustotheca clavata</name>
    <dbReference type="NCBI Taxonomy" id="74557"/>
    <lineage>
        <taxon>Eukaryota</taxon>
        <taxon>Sar</taxon>
        <taxon>Stramenopiles</taxon>
        <taxon>Oomycota</taxon>
        <taxon>Saprolegniomycetes</taxon>
        <taxon>Saprolegniales</taxon>
        <taxon>Achlyaceae</taxon>
        <taxon>Thraustotheca</taxon>
    </lineage>
</organism>
<name>A0A1V9ZPZ0_9STRA</name>
<dbReference type="PANTHER" id="PTHR12940">
    <property type="entry name" value="ES-2 PROTEIN - RELATED"/>
    <property type="match status" value="1"/>
</dbReference>
<evidence type="ECO:0000256" key="1">
    <source>
        <dbReference type="ARBA" id="ARBA00004123"/>
    </source>
</evidence>
<evidence type="ECO:0000256" key="4">
    <source>
        <dbReference type="SAM" id="MobiDB-lite"/>
    </source>
</evidence>
<keyword evidence="3" id="KW-0539">Nucleus</keyword>
<accession>A0A1V9ZPZ0</accession>
<proteinExistence type="inferred from homology"/>
<sequence>MAKKVVLEEDEYVNALDSIIERDFFPDLLYMKLQTMWLDALATKDQGLIAQTRQYISNEQKKQPQARKSSRTQRMYFFLDCIVDKSIVASKKRSREDEIPTSTWDLPTPPREMNDIEEPDENHEELMEIAANEGPNPAKMTLNHFVATHTSEDNASFEELQEKSVAEHKKKYHWAFDNDSDKTKLLLLPDGTKMTTERRQLMDKACDTKLAIEDSRPAAPDTWKFRAQNQLHFPPDMETSKDICNVEKQDVLMLENGSTSSKQLAKVRTGAVMKKPMETVYANSRFTNTFLANQDVVAEIEAPEKLDMVEMTPLITPGDASPLMTWGAIAATPMILKGETPQRGPSFEIKETSEREKLALAMDAKNKLRMKAKKTPTPFRRQAKNAPTPLLSVFRAGAHSELRASYATPLVRSGIAKRPKK</sequence>
<dbReference type="AlphaFoldDB" id="A0A1V9ZPZ0"/>
<comment type="caution">
    <text evidence="5">The sequence shown here is derived from an EMBL/GenBank/DDBJ whole genome shotgun (WGS) entry which is preliminary data.</text>
</comment>
<keyword evidence="6" id="KW-1185">Reference proteome</keyword>
<dbReference type="GO" id="GO:0071013">
    <property type="term" value="C:catalytic step 2 spliceosome"/>
    <property type="evidence" value="ECO:0007669"/>
    <property type="project" value="TreeGrafter"/>
</dbReference>
<feature type="region of interest" description="Disordered" evidence="4">
    <location>
        <begin position="92"/>
        <end position="112"/>
    </location>
</feature>